<organism evidence="6 7">
    <name type="scientific">Agromyces neolithicus</name>
    <dbReference type="NCBI Taxonomy" id="269420"/>
    <lineage>
        <taxon>Bacteria</taxon>
        <taxon>Bacillati</taxon>
        <taxon>Actinomycetota</taxon>
        <taxon>Actinomycetes</taxon>
        <taxon>Micrococcales</taxon>
        <taxon>Microbacteriaceae</taxon>
        <taxon>Agromyces</taxon>
    </lineage>
</organism>
<evidence type="ECO:0000259" key="5">
    <source>
        <dbReference type="PROSITE" id="PS51078"/>
    </source>
</evidence>
<keyword evidence="3" id="KW-0804">Transcription</keyword>
<reference evidence="6 7" key="1">
    <citation type="journal article" date="2019" name="Int. J. Syst. Evol. Microbiol.">
        <title>The Global Catalogue of Microorganisms (GCM) 10K type strain sequencing project: providing services to taxonomists for standard genome sequencing and annotation.</title>
        <authorList>
            <consortium name="The Broad Institute Genomics Platform"/>
            <consortium name="The Broad Institute Genome Sequencing Center for Infectious Disease"/>
            <person name="Wu L."/>
            <person name="Ma J."/>
        </authorList>
    </citation>
    <scope>NUCLEOTIDE SEQUENCE [LARGE SCALE GENOMIC DNA]</scope>
    <source>
        <strain evidence="6 7">JCM 14322</strain>
    </source>
</reference>
<dbReference type="Pfam" id="PF01614">
    <property type="entry name" value="IclR_C"/>
    <property type="match status" value="1"/>
</dbReference>
<dbReference type="InterPro" id="IPR050707">
    <property type="entry name" value="HTH_MetabolicPath_Reg"/>
</dbReference>
<evidence type="ECO:0000259" key="4">
    <source>
        <dbReference type="PROSITE" id="PS51077"/>
    </source>
</evidence>
<dbReference type="PROSITE" id="PS51078">
    <property type="entry name" value="ICLR_ED"/>
    <property type="match status" value="1"/>
</dbReference>
<evidence type="ECO:0000313" key="7">
    <source>
        <dbReference type="Proteomes" id="UP001500002"/>
    </source>
</evidence>
<dbReference type="SUPFAM" id="SSF55781">
    <property type="entry name" value="GAF domain-like"/>
    <property type="match status" value="1"/>
</dbReference>
<dbReference type="RefSeq" id="WP_344294118.1">
    <property type="nucleotide sequence ID" value="NZ_BAAANJ010000003.1"/>
</dbReference>
<evidence type="ECO:0000313" key="6">
    <source>
        <dbReference type="EMBL" id="GAA1804068.1"/>
    </source>
</evidence>
<comment type="caution">
    <text evidence="6">The sequence shown here is derived from an EMBL/GenBank/DDBJ whole genome shotgun (WGS) entry which is preliminary data.</text>
</comment>
<dbReference type="Gene3D" id="1.10.10.10">
    <property type="entry name" value="Winged helix-like DNA-binding domain superfamily/Winged helix DNA-binding domain"/>
    <property type="match status" value="1"/>
</dbReference>
<dbReference type="PANTHER" id="PTHR30136:SF24">
    <property type="entry name" value="HTH-TYPE TRANSCRIPTIONAL REPRESSOR ALLR"/>
    <property type="match status" value="1"/>
</dbReference>
<gene>
    <name evidence="6" type="ORF">GCM10009749_10290</name>
</gene>
<dbReference type="InterPro" id="IPR014757">
    <property type="entry name" value="Tscrpt_reg_IclR_C"/>
</dbReference>
<dbReference type="Pfam" id="PF09339">
    <property type="entry name" value="HTH_IclR"/>
    <property type="match status" value="1"/>
</dbReference>
<protein>
    <submittedName>
        <fullName evidence="6">Helix-turn-helix domain-containing protein</fullName>
    </submittedName>
</protein>
<dbReference type="Proteomes" id="UP001500002">
    <property type="component" value="Unassembled WGS sequence"/>
</dbReference>
<evidence type="ECO:0000256" key="1">
    <source>
        <dbReference type="ARBA" id="ARBA00023015"/>
    </source>
</evidence>
<dbReference type="InterPro" id="IPR005471">
    <property type="entry name" value="Tscrpt_reg_IclR_N"/>
</dbReference>
<dbReference type="PROSITE" id="PS51077">
    <property type="entry name" value="HTH_ICLR"/>
    <property type="match status" value="1"/>
</dbReference>
<feature type="domain" description="HTH iclR-type" evidence="4">
    <location>
        <begin position="18"/>
        <end position="79"/>
    </location>
</feature>
<dbReference type="SUPFAM" id="SSF46785">
    <property type="entry name" value="Winged helix' DNA-binding domain"/>
    <property type="match status" value="1"/>
</dbReference>
<dbReference type="Gene3D" id="3.30.450.40">
    <property type="match status" value="1"/>
</dbReference>
<name>A0ABN2LZ67_9MICO</name>
<sequence length="243" mass="25339">MVSDARPATDGGRAAPASQTLSRGIRVLEVLADAPGPLTTDEVSTALGVHRSIAYRLVRTLEDHGLVVRDSAARIALGARMAALAANVSRDLQAEALPELTAIANELGITSFIAVLDQAECITLASVEPRHAVASMVQRPGSRHPVTVGAPGKVILSMLPESDWPDGVSDRLRAETVETRARGYATSHDEVIPSVQSVAVPLSLHGGRPAAIAVVYIGPRHDPAEVAVRLQRSAATIRGALGG</sequence>
<keyword evidence="1" id="KW-0805">Transcription regulation</keyword>
<dbReference type="InterPro" id="IPR036390">
    <property type="entry name" value="WH_DNA-bd_sf"/>
</dbReference>
<dbReference type="SMART" id="SM00346">
    <property type="entry name" value="HTH_ICLR"/>
    <property type="match status" value="1"/>
</dbReference>
<dbReference type="InterPro" id="IPR036388">
    <property type="entry name" value="WH-like_DNA-bd_sf"/>
</dbReference>
<evidence type="ECO:0000256" key="2">
    <source>
        <dbReference type="ARBA" id="ARBA00023125"/>
    </source>
</evidence>
<keyword evidence="7" id="KW-1185">Reference proteome</keyword>
<accession>A0ABN2LZ67</accession>
<feature type="domain" description="IclR-ED" evidence="5">
    <location>
        <begin position="73"/>
        <end position="243"/>
    </location>
</feature>
<dbReference type="InterPro" id="IPR029016">
    <property type="entry name" value="GAF-like_dom_sf"/>
</dbReference>
<dbReference type="EMBL" id="BAAANJ010000003">
    <property type="protein sequence ID" value="GAA1804068.1"/>
    <property type="molecule type" value="Genomic_DNA"/>
</dbReference>
<keyword evidence="2" id="KW-0238">DNA-binding</keyword>
<evidence type="ECO:0000256" key="3">
    <source>
        <dbReference type="ARBA" id="ARBA00023163"/>
    </source>
</evidence>
<dbReference type="PANTHER" id="PTHR30136">
    <property type="entry name" value="HELIX-TURN-HELIX TRANSCRIPTIONAL REGULATOR, ICLR FAMILY"/>
    <property type="match status" value="1"/>
</dbReference>
<proteinExistence type="predicted"/>